<dbReference type="Proteomes" id="UP000756346">
    <property type="component" value="Unassembled WGS sequence"/>
</dbReference>
<organism evidence="2 3">
    <name type="scientific">Microdochium trichocladiopsis</name>
    <dbReference type="NCBI Taxonomy" id="1682393"/>
    <lineage>
        <taxon>Eukaryota</taxon>
        <taxon>Fungi</taxon>
        <taxon>Dikarya</taxon>
        <taxon>Ascomycota</taxon>
        <taxon>Pezizomycotina</taxon>
        <taxon>Sordariomycetes</taxon>
        <taxon>Xylariomycetidae</taxon>
        <taxon>Xylariales</taxon>
        <taxon>Microdochiaceae</taxon>
        <taxon>Microdochium</taxon>
    </lineage>
</organism>
<accession>A0A9P8XWU3</accession>
<evidence type="ECO:0000313" key="3">
    <source>
        <dbReference type="Proteomes" id="UP000756346"/>
    </source>
</evidence>
<evidence type="ECO:0000313" key="2">
    <source>
        <dbReference type="EMBL" id="KAH7021397.1"/>
    </source>
</evidence>
<feature type="signal peptide" evidence="1">
    <location>
        <begin position="1"/>
        <end position="17"/>
    </location>
</feature>
<dbReference type="EMBL" id="JAGTJQ010000010">
    <property type="protein sequence ID" value="KAH7021397.1"/>
    <property type="molecule type" value="Genomic_DNA"/>
</dbReference>
<dbReference type="GeneID" id="70189070"/>
<dbReference type="OrthoDB" id="4630202at2759"/>
<reference evidence="2" key="1">
    <citation type="journal article" date="2021" name="Nat. Commun.">
        <title>Genetic determinants of endophytism in the Arabidopsis root mycobiome.</title>
        <authorList>
            <person name="Mesny F."/>
            <person name="Miyauchi S."/>
            <person name="Thiergart T."/>
            <person name="Pickel B."/>
            <person name="Atanasova L."/>
            <person name="Karlsson M."/>
            <person name="Huettel B."/>
            <person name="Barry K.W."/>
            <person name="Haridas S."/>
            <person name="Chen C."/>
            <person name="Bauer D."/>
            <person name="Andreopoulos W."/>
            <person name="Pangilinan J."/>
            <person name="LaButti K."/>
            <person name="Riley R."/>
            <person name="Lipzen A."/>
            <person name="Clum A."/>
            <person name="Drula E."/>
            <person name="Henrissat B."/>
            <person name="Kohler A."/>
            <person name="Grigoriev I.V."/>
            <person name="Martin F.M."/>
            <person name="Hacquard S."/>
        </authorList>
    </citation>
    <scope>NUCLEOTIDE SEQUENCE</scope>
    <source>
        <strain evidence="2">MPI-CAGE-CH-0230</strain>
    </source>
</reference>
<dbReference type="RefSeq" id="XP_046007598.1">
    <property type="nucleotide sequence ID" value="XM_046159524.1"/>
</dbReference>
<dbReference type="AlphaFoldDB" id="A0A9P8XWU3"/>
<protein>
    <submittedName>
        <fullName evidence="2">Uncharacterized protein</fullName>
    </submittedName>
</protein>
<proteinExistence type="predicted"/>
<name>A0A9P8XWU3_9PEZI</name>
<gene>
    <name evidence="2" type="ORF">B0I36DRAFT_367812</name>
</gene>
<dbReference type="Gene3D" id="2.60.20.10">
    <property type="entry name" value="Crystallins"/>
    <property type="match status" value="1"/>
</dbReference>
<keyword evidence="1" id="KW-0732">Signal</keyword>
<keyword evidence="3" id="KW-1185">Reference proteome</keyword>
<feature type="chain" id="PRO_5040427484" evidence="1">
    <location>
        <begin position="18"/>
        <end position="122"/>
    </location>
</feature>
<evidence type="ECO:0000256" key="1">
    <source>
        <dbReference type="SAM" id="SignalP"/>
    </source>
</evidence>
<comment type="caution">
    <text evidence="2">The sequence shown here is derived from an EMBL/GenBank/DDBJ whole genome shotgun (WGS) entry which is preliminary data.</text>
</comment>
<sequence>MFTKSFFMVLAATSALAAPAPAAGEGVNLVPRALLFKICRQTSFRDCYDSPSNLGRCTNAYEGWNDAISSAKTTDPSIQCYIWTNYDCGGTRGGPIGSDDGHIDLGDFGWNDKISSWMCQTR</sequence>